<comment type="caution">
    <text evidence="2">The sequence shown here is derived from an EMBL/GenBank/DDBJ whole genome shotgun (WGS) entry which is preliminary data.</text>
</comment>
<accession>A0A5C6F1D3</accession>
<proteinExistence type="predicted"/>
<dbReference type="AlphaFoldDB" id="A0A5C6F1D3"/>
<reference evidence="2 3" key="1">
    <citation type="submission" date="2019-02" db="EMBL/GenBank/DDBJ databases">
        <title>Deep-cultivation of Planctomycetes and their phenomic and genomic characterization uncovers novel biology.</title>
        <authorList>
            <person name="Wiegand S."/>
            <person name="Jogler M."/>
            <person name="Boedeker C."/>
            <person name="Pinto D."/>
            <person name="Vollmers J."/>
            <person name="Rivas-Marin E."/>
            <person name="Kohn T."/>
            <person name="Peeters S.H."/>
            <person name="Heuer A."/>
            <person name="Rast P."/>
            <person name="Oberbeckmann S."/>
            <person name="Bunk B."/>
            <person name="Jeske O."/>
            <person name="Meyerdierks A."/>
            <person name="Storesund J.E."/>
            <person name="Kallscheuer N."/>
            <person name="Luecker S."/>
            <person name="Lage O.M."/>
            <person name="Pohl T."/>
            <person name="Merkel B.J."/>
            <person name="Hornburger P."/>
            <person name="Mueller R.-W."/>
            <person name="Bruemmer F."/>
            <person name="Labrenz M."/>
            <person name="Spormann A.M."/>
            <person name="Op Den Camp H."/>
            <person name="Overmann J."/>
            <person name="Amann R."/>
            <person name="Jetten M.S.M."/>
            <person name="Mascher T."/>
            <person name="Medema M.H."/>
            <person name="Devos D.P."/>
            <person name="Kaster A.-K."/>
            <person name="Ovreas L."/>
            <person name="Rohde M."/>
            <person name="Galperin M.Y."/>
            <person name="Jogler C."/>
        </authorList>
    </citation>
    <scope>NUCLEOTIDE SEQUENCE [LARGE SCALE GENOMIC DNA]</scope>
    <source>
        <strain evidence="2 3">Poly51</strain>
    </source>
</reference>
<sequence>MATSSPQDTSTALRIPSHLSQARAWARGSRPRPRGTSNSSPSDSRSRTFGSRVAIAGHFPSNRQSQCPVIPQPRKVQRDRFVQQNGRTKAATRPGKEGAGKDRGANFDATRQGPITRLTMLVHATTRRDDELDLENTDGRVHLSIRRFDLRCVMQILIHTGVAEEETKNDFKVYPLGWHSNR</sequence>
<gene>
    <name evidence="2" type="ORF">Poly51_30970</name>
</gene>
<evidence type="ECO:0000256" key="1">
    <source>
        <dbReference type="SAM" id="MobiDB-lite"/>
    </source>
</evidence>
<protein>
    <submittedName>
        <fullName evidence="2">Uncharacterized protein</fullName>
    </submittedName>
</protein>
<organism evidence="2 3">
    <name type="scientific">Rubripirellula tenax</name>
    <dbReference type="NCBI Taxonomy" id="2528015"/>
    <lineage>
        <taxon>Bacteria</taxon>
        <taxon>Pseudomonadati</taxon>
        <taxon>Planctomycetota</taxon>
        <taxon>Planctomycetia</taxon>
        <taxon>Pirellulales</taxon>
        <taxon>Pirellulaceae</taxon>
        <taxon>Rubripirellula</taxon>
    </lineage>
</organism>
<dbReference type="Proteomes" id="UP000318288">
    <property type="component" value="Unassembled WGS sequence"/>
</dbReference>
<feature type="compositionally biased region" description="Low complexity" evidence="1">
    <location>
        <begin position="34"/>
        <end position="51"/>
    </location>
</feature>
<feature type="compositionally biased region" description="Basic and acidic residues" evidence="1">
    <location>
        <begin position="94"/>
        <end position="105"/>
    </location>
</feature>
<name>A0A5C6F1D3_9BACT</name>
<keyword evidence="3" id="KW-1185">Reference proteome</keyword>
<feature type="compositionally biased region" description="Polar residues" evidence="1">
    <location>
        <begin position="1"/>
        <end position="12"/>
    </location>
</feature>
<feature type="region of interest" description="Disordered" evidence="1">
    <location>
        <begin position="1"/>
        <end position="109"/>
    </location>
</feature>
<dbReference type="EMBL" id="SJPW01000004">
    <property type="protein sequence ID" value="TWU54380.1"/>
    <property type="molecule type" value="Genomic_DNA"/>
</dbReference>
<evidence type="ECO:0000313" key="3">
    <source>
        <dbReference type="Proteomes" id="UP000318288"/>
    </source>
</evidence>
<evidence type="ECO:0000313" key="2">
    <source>
        <dbReference type="EMBL" id="TWU54380.1"/>
    </source>
</evidence>